<name>A0A4V1AL73_9FLAO</name>
<evidence type="ECO:0000313" key="5">
    <source>
        <dbReference type="Proteomes" id="UP000294419"/>
    </source>
</evidence>
<dbReference type="InterPro" id="IPR011006">
    <property type="entry name" value="CheY-like_superfamily"/>
</dbReference>
<dbReference type="PANTHER" id="PTHR44591">
    <property type="entry name" value="STRESS RESPONSE REGULATOR PROTEIN 1"/>
    <property type="match status" value="1"/>
</dbReference>
<keyword evidence="1 2" id="KW-0597">Phosphoprotein</keyword>
<dbReference type="GO" id="GO:0003677">
    <property type="term" value="F:DNA binding"/>
    <property type="evidence" value="ECO:0007669"/>
    <property type="project" value="InterPro"/>
</dbReference>
<dbReference type="AlphaFoldDB" id="A0A4V1AL73"/>
<dbReference type="GO" id="GO:0000160">
    <property type="term" value="P:phosphorelay signal transduction system"/>
    <property type="evidence" value="ECO:0007669"/>
    <property type="project" value="InterPro"/>
</dbReference>
<dbReference type="RefSeq" id="WP_133440162.1">
    <property type="nucleotide sequence ID" value="NZ_CP037954.1"/>
</dbReference>
<evidence type="ECO:0000313" key="4">
    <source>
        <dbReference type="EMBL" id="QBO58764.1"/>
    </source>
</evidence>
<dbReference type="SMART" id="SM00850">
    <property type="entry name" value="LytTR"/>
    <property type="match status" value="1"/>
</dbReference>
<dbReference type="Pfam" id="PF04397">
    <property type="entry name" value="LytTR"/>
    <property type="match status" value="1"/>
</dbReference>
<feature type="domain" description="Response regulatory" evidence="3">
    <location>
        <begin position="5"/>
        <end position="118"/>
    </location>
</feature>
<dbReference type="InterPro" id="IPR050595">
    <property type="entry name" value="Bact_response_regulator"/>
</dbReference>
<sequence>MQHLNILIVEDEILIADFIRDLLEESGYRSVFMAHTAAEARDKMQQVQPDLILMDLNLEGGFEGITLSQQKNEDAAVIFITGQSDGATIEKALATSPESYLTKPIRKIELLTALKIATNKKKKHYIFVKDGYHDVKLVFEDMLYVKADRNYLDIMMVGDRKITIRNTLSEFCKELPVFFKQIHRSVVVNSQYVNRISSDEVAVQETVLPLSRNFRKNFVIP</sequence>
<dbReference type="InterPro" id="IPR001789">
    <property type="entry name" value="Sig_transdc_resp-reg_receiver"/>
</dbReference>
<dbReference type="Proteomes" id="UP000294419">
    <property type="component" value="Chromosome"/>
</dbReference>
<dbReference type="Gene3D" id="3.40.50.2300">
    <property type="match status" value="1"/>
</dbReference>
<protein>
    <submittedName>
        <fullName evidence="4">Aerobic respiration control protein ArcA</fullName>
    </submittedName>
</protein>
<evidence type="ECO:0000256" key="2">
    <source>
        <dbReference type="PROSITE-ProRule" id="PRU00169"/>
    </source>
</evidence>
<dbReference type="SUPFAM" id="SSF52172">
    <property type="entry name" value="CheY-like"/>
    <property type="match status" value="1"/>
</dbReference>
<dbReference type="InterPro" id="IPR007492">
    <property type="entry name" value="LytTR_DNA-bd_dom"/>
</dbReference>
<organism evidence="4 5">
    <name type="scientific">Chryseobacterium salivictor</name>
    <dbReference type="NCBI Taxonomy" id="2547600"/>
    <lineage>
        <taxon>Bacteria</taxon>
        <taxon>Pseudomonadati</taxon>
        <taxon>Bacteroidota</taxon>
        <taxon>Flavobacteriia</taxon>
        <taxon>Flavobacteriales</taxon>
        <taxon>Weeksellaceae</taxon>
        <taxon>Chryseobacterium group</taxon>
        <taxon>Chryseobacterium</taxon>
    </lineage>
</organism>
<dbReference type="Pfam" id="PF00072">
    <property type="entry name" value="Response_reg"/>
    <property type="match status" value="1"/>
</dbReference>
<dbReference type="Gene3D" id="2.40.50.1020">
    <property type="entry name" value="LytTr DNA-binding domain"/>
    <property type="match status" value="1"/>
</dbReference>
<dbReference type="PROSITE" id="PS50110">
    <property type="entry name" value="RESPONSE_REGULATORY"/>
    <property type="match status" value="1"/>
</dbReference>
<gene>
    <name evidence="4" type="primary">arcA_2</name>
    <name evidence="4" type="ORF">NBC122_01956</name>
</gene>
<dbReference type="SMART" id="SM00448">
    <property type="entry name" value="REC"/>
    <property type="match status" value="1"/>
</dbReference>
<feature type="modified residue" description="4-aspartylphosphate" evidence="2">
    <location>
        <position position="55"/>
    </location>
</feature>
<dbReference type="KEGG" id="csal:NBC122_01956"/>
<evidence type="ECO:0000259" key="3">
    <source>
        <dbReference type="PROSITE" id="PS50110"/>
    </source>
</evidence>
<proteinExistence type="predicted"/>
<reference evidence="4 5" key="1">
    <citation type="submission" date="2019-03" db="EMBL/GenBank/DDBJ databases">
        <authorList>
            <person name="Kim H."/>
            <person name="Yu S.-M."/>
        </authorList>
    </citation>
    <scope>NUCLEOTIDE SEQUENCE [LARGE SCALE GENOMIC DNA]</scope>
    <source>
        <strain evidence="4 5">NBC122</strain>
    </source>
</reference>
<dbReference type="EMBL" id="CP037954">
    <property type="protein sequence ID" value="QBO58764.1"/>
    <property type="molecule type" value="Genomic_DNA"/>
</dbReference>
<evidence type="ECO:0000256" key="1">
    <source>
        <dbReference type="ARBA" id="ARBA00022553"/>
    </source>
</evidence>
<keyword evidence="5" id="KW-1185">Reference proteome</keyword>
<dbReference type="PANTHER" id="PTHR44591:SF3">
    <property type="entry name" value="RESPONSE REGULATORY DOMAIN-CONTAINING PROTEIN"/>
    <property type="match status" value="1"/>
</dbReference>
<accession>A0A4V1AL73</accession>
<dbReference type="OrthoDB" id="2962330at2"/>